<organism evidence="4 5">
    <name type="scientific">Molorchus minor</name>
    <dbReference type="NCBI Taxonomy" id="1323400"/>
    <lineage>
        <taxon>Eukaryota</taxon>
        <taxon>Metazoa</taxon>
        <taxon>Ecdysozoa</taxon>
        <taxon>Arthropoda</taxon>
        <taxon>Hexapoda</taxon>
        <taxon>Insecta</taxon>
        <taxon>Pterygota</taxon>
        <taxon>Neoptera</taxon>
        <taxon>Endopterygota</taxon>
        <taxon>Coleoptera</taxon>
        <taxon>Polyphaga</taxon>
        <taxon>Cucujiformia</taxon>
        <taxon>Chrysomeloidea</taxon>
        <taxon>Cerambycidae</taxon>
        <taxon>Lamiinae</taxon>
        <taxon>Monochamini</taxon>
        <taxon>Molorchus</taxon>
    </lineage>
</organism>
<evidence type="ECO:0000313" key="5">
    <source>
        <dbReference type="Proteomes" id="UP001162164"/>
    </source>
</evidence>
<dbReference type="PRINTS" id="PR00081">
    <property type="entry name" value="GDHRDH"/>
</dbReference>
<dbReference type="PANTHER" id="PTHR43115:SF4">
    <property type="entry name" value="DEHYDROGENASE_REDUCTASE SDR FAMILY MEMBER 11"/>
    <property type="match status" value="1"/>
</dbReference>
<evidence type="ECO:0008006" key="6">
    <source>
        <dbReference type="Google" id="ProtNLM"/>
    </source>
</evidence>
<evidence type="ECO:0000256" key="3">
    <source>
        <dbReference type="RuleBase" id="RU000363"/>
    </source>
</evidence>
<dbReference type="Pfam" id="PF00106">
    <property type="entry name" value="adh_short"/>
    <property type="match status" value="1"/>
</dbReference>
<evidence type="ECO:0000313" key="4">
    <source>
        <dbReference type="EMBL" id="KAJ8971642.1"/>
    </source>
</evidence>
<dbReference type="SUPFAM" id="SSF51735">
    <property type="entry name" value="NAD(P)-binding Rossmann-fold domains"/>
    <property type="match status" value="1"/>
</dbReference>
<dbReference type="PANTHER" id="PTHR43115">
    <property type="entry name" value="DEHYDROGENASE/REDUCTASE SDR FAMILY MEMBER 11"/>
    <property type="match status" value="1"/>
</dbReference>
<comment type="similarity">
    <text evidence="1 3">Belongs to the short-chain dehydrogenases/reductases (SDR) family.</text>
</comment>
<reference evidence="4" key="1">
    <citation type="journal article" date="2023" name="Insect Mol. Biol.">
        <title>Genome sequencing provides insights into the evolution of gene families encoding plant cell wall-degrading enzymes in longhorned beetles.</title>
        <authorList>
            <person name="Shin N.R."/>
            <person name="Okamura Y."/>
            <person name="Kirsch R."/>
            <person name="Pauchet Y."/>
        </authorList>
    </citation>
    <scope>NUCLEOTIDE SEQUENCE</scope>
    <source>
        <strain evidence="4">MMC_N1</strain>
    </source>
</reference>
<keyword evidence="5" id="KW-1185">Reference proteome</keyword>
<comment type="caution">
    <text evidence="4">The sequence shown here is derived from an EMBL/GenBank/DDBJ whole genome shotgun (WGS) entry which is preliminary data.</text>
</comment>
<proteinExistence type="inferred from homology"/>
<name>A0ABQ9J233_9CUCU</name>
<dbReference type="PRINTS" id="PR00080">
    <property type="entry name" value="SDRFAMILY"/>
</dbReference>
<sequence length="223" mass="24558">MPPLDLVSLGEYKDYLDNEMVLSMERWIGKVAVVTGASSGIGAAISENLVEEGLIVVGLARRSDKIDETARKLKRQKGQISRKRRHFESLPVDQKKKHGPVSILVNNASILYRKPLMEGSTREWKTTFDVNVIGYAIATRESIKMMRGNNIDGHIININSLLGHRILPFSGIYTPSKFAVLGLSETLRLELNSLNNGKLCISPGLVDSLMLDDQQGGLTTAAN</sequence>
<gene>
    <name evidence="4" type="ORF">NQ317_001391</name>
</gene>
<dbReference type="EMBL" id="JAPWTJ010001452">
    <property type="protein sequence ID" value="KAJ8971642.1"/>
    <property type="molecule type" value="Genomic_DNA"/>
</dbReference>
<accession>A0ABQ9J233</accession>
<protein>
    <recommendedName>
        <fullName evidence="6">Dehydrogenase/reductase SDR family member 11</fullName>
    </recommendedName>
</protein>
<evidence type="ECO:0000256" key="1">
    <source>
        <dbReference type="ARBA" id="ARBA00006484"/>
    </source>
</evidence>
<evidence type="ECO:0000256" key="2">
    <source>
        <dbReference type="ARBA" id="ARBA00023002"/>
    </source>
</evidence>
<dbReference type="InterPro" id="IPR036291">
    <property type="entry name" value="NAD(P)-bd_dom_sf"/>
</dbReference>
<dbReference type="Proteomes" id="UP001162164">
    <property type="component" value="Unassembled WGS sequence"/>
</dbReference>
<keyword evidence="2" id="KW-0560">Oxidoreductase</keyword>
<dbReference type="Gene3D" id="3.40.50.720">
    <property type="entry name" value="NAD(P)-binding Rossmann-like Domain"/>
    <property type="match status" value="1"/>
</dbReference>
<dbReference type="InterPro" id="IPR002347">
    <property type="entry name" value="SDR_fam"/>
</dbReference>